<dbReference type="EMBL" id="BRPK01000014">
    <property type="protein sequence ID" value="GLB43740.1"/>
    <property type="molecule type" value="Genomic_DNA"/>
</dbReference>
<feature type="compositionally biased region" description="Gly residues" evidence="1">
    <location>
        <begin position="589"/>
        <end position="603"/>
    </location>
</feature>
<feature type="region of interest" description="Disordered" evidence="1">
    <location>
        <begin position="342"/>
        <end position="379"/>
    </location>
</feature>
<protein>
    <submittedName>
        <fullName evidence="2">Imidazolonepropionase activity</fullName>
    </submittedName>
</protein>
<reference evidence="2" key="1">
    <citation type="submission" date="2022-07" db="EMBL/GenBank/DDBJ databases">
        <title>The genome of Lyophyllum shimeji provides insight into the initial evolution of ectomycorrhizal fungal genome.</title>
        <authorList>
            <person name="Kobayashi Y."/>
            <person name="Shibata T."/>
            <person name="Hirakawa H."/>
            <person name="Shigenobu S."/>
            <person name="Nishiyama T."/>
            <person name="Yamada A."/>
            <person name="Hasebe M."/>
            <person name="Kawaguchi M."/>
        </authorList>
    </citation>
    <scope>NUCLEOTIDE SEQUENCE</scope>
    <source>
        <strain evidence="2">AT787</strain>
    </source>
</reference>
<feature type="region of interest" description="Disordered" evidence="1">
    <location>
        <begin position="582"/>
        <end position="614"/>
    </location>
</feature>
<gene>
    <name evidence="2" type="ORF">LshimejAT787_1402520</name>
</gene>
<comment type="caution">
    <text evidence="2">The sequence shown here is derived from an EMBL/GenBank/DDBJ whole genome shotgun (WGS) entry which is preliminary data.</text>
</comment>
<dbReference type="AlphaFoldDB" id="A0A9P3PVK0"/>
<organism evidence="2 3">
    <name type="scientific">Lyophyllum shimeji</name>
    <name type="common">Hon-shimeji</name>
    <name type="synonym">Tricholoma shimeji</name>
    <dbReference type="NCBI Taxonomy" id="47721"/>
    <lineage>
        <taxon>Eukaryota</taxon>
        <taxon>Fungi</taxon>
        <taxon>Dikarya</taxon>
        <taxon>Basidiomycota</taxon>
        <taxon>Agaricomycotina</taxon>
        <taxon>Agaricomycetes</taxon>
        <taxon>Agaricomycetidae</taxon>
        <taxon>Agaricales</taxon>
        <taxon>Tricholomatineae</taxon>
        <taxon>Lyophyllaceae</taxon>
        <taxon>Lyophyllum</taxon>
    </lineage>
</organism>
<name>A0A9P3PVK0_LYOSH</name>
<feature type="compositionally biased region" description="Basic and acidic residues" evidence="1">
    <location>
        <begin position="351"/>
        <end position="360"/>
    </location>
</feature>
<evidence type="ECO:0000313" key="3">
    <source>
        <dbReference type="Proteomes" id="UP001063166"/>
    </source>
</evidence>
<evidence type="ECO:0000313" key="2">
    <source>
        <dbReference type="EMBL" id="GLB43740.1"/>
    </source>
</evidence>
<dbReference type="Proteomes" id="UP001063166">
    <property type="component" value="Unassembled WGS sequence"/>
</dbReference>
<accession>A0A9P3PVK0</accession>
<feature type="compositionally biased region" description="Acidic residues" evidence="1">
    <location>
        <begin position="659"/>
        <end position="689"/>
    </location>
</feature>
<feature type="compositionally biased region" description="Low complexity" evidence="1">
    <location>
        <begin position="504"/>
        <end position="517"/>
    </location>
</feature>
<keyword evidence="3" id="KW-1185">Reference proteome</keyword>
<feature type="region of interest" description="Disordered" evidence="1">
    <location>
        <begin position="644"/>
        <end position="689"/>
    </location>
</feature>
<feature type="region of interest" description="Disordered" evidence="1">
    <location>
        <begin position="497"/>
        <end position="518"/>
    </location>
</feature>
<dbReference type="OrthoDB" id="5595695at2759"/>
<proteinExistence type="predicted"/>
<evidence type="ECO:0000256" key="1">
    <source>
        <dbReference type="SAM" id="MobiDB-lite"/>
    </source>
</evidence>
<sequence>MDPCYLRRLPLEIFDAIALELTALEPVGPPSILLPLMLTCKALHALLVPQTNPALYARVFRQKFDVAAVTRRAFRPTPIQCVDQMHQYFAALRVFRRRDLYPAAAPGEEMLDIDVEAALQIGVVMMLEDDGKNAMQLVQWGHADEFVDSFVRTRLYEDAEENDGWPLESSRNAHALWLMWLLTTEESLLKESPTRRAQLMQLLLPFVYVPYRYPGSLAPPNHYLIPPLITPTHAPSTIPTAHGAYPIYPDPAFVSFCHYSSRPQLARPLASVAAKLLFCARTEVTPVPIPPHLDRTREDAHARGNWEVGPTREDVEEFNWGWTARLPGGRAWARGVLDWAHEAEDEDEDGAEGRGAERPRGQVFEGFEPPEPVSRWVGKAPHAGEYAARGRGRGRGRALEKSAKWDADWFRMRMCGDMMRVPPRVPYGRVFEPLSLVGLWHGRMLVPGEQEIQNLINNPIHPPHGVFTEEALAVQLRPMYVRLRELHGVVGEVAPSASASACKTSTRSSPSTPPSASRRLHAQAFALGAPEDHDGMNDAWFAAPPRVSAYPPGEERVQLGVGGKRGVYRCRRCPAEGGRRGNEAFEGLGRAGAGEGEGQGGEEGLGEGKEGEWEGYEHEEGECVRCWERREFRRRLAMGRGEGLLCRSPSRSGSGSEAGSEDEGEEGEEEEDEDALMMPWDGDETVDVDGEGNRVKEVVVVGEPDPAHAAAFHAFHYHGRIRPWDGLVLLVRTPARSEDAFLGQTLFYGYLVGRDTVVGNWRIKSADPGVPAWEGVWCMSRRED</sequence>